<organism evidence="2 3">
    <name type="scientific">Steinernema carpocapsae</name>
    <name type="common">Entomopathogenic nematode</name>
    <dbReference type="NCBI Taxonomy" id="34508"/>
    <lineage>
        <taxon>Eukaryota</taxon>
        <taxon>Metazoa</taxon>
        <taxon>Ecdysozoa</taxon>
        <taxon>Nematoda</taxon>
        <taxon>Chromadorea</taxon>
        <taxon>Rhabditida</taxon>
        <taxon>Tylenchina</taxon>
        <taxon>Panagrolaimomorpha</taxon>
        <taxon>Strongyloidoidea</taxon>
        <taxon>Steinernematidae</taxon>
        <taxon>Steinernema</taxon>
    </lineage>
</organism>
<feature type="signal peptide" evidence="1">
    <location>
        <begin position="1"/>
        <end position="22"/>
    </location>
</feature>
<dbReference type="PROSITE" id="PS50092">
    <property type="entry name" value="TSP1"/>
    <property type="match status" value="1"/>
</dbReference>
<dbReference type="Gene3D" id="2.20.100.10">
    <property type="entry name" value="Thrombospondin type-1 (TSP1) repeat"/>
    <property type="match status" value="1"/>
</dbReference>
<dbReference type="AlphaFoldDB" id="A0A4U5N5V9"/>
<feature type="chain" id="PRO_5020358041" description="Secreted protein" evidence="1">
    <location>
        <begin position="23"/>
        <end position="189"/>
    </location>
</feature>
<keyword evidence="1" id="KW-0732">Signal</keyword>
<dbReference type="InterPro" id="IPR036383">
    <property type="entry name" value="TSP1_rpt_sf"/>
</dbReference>
<proteinExistence type="predicted"/>
<dbReference type="SUPFAM" id="SSF82895">
    <property type="entry name" value="TSP-1 type 1 repeat"/>
    <property type="match status" value="1"/>
</dbReference>
<dbReference type="EMBL" id="AZBU02000005">
    <property type="protein sequence ID" value="TKR77633.1"/>
    <property type="molecule type" value="Genomic_DNA"/>
</dbReference>
<dbReference type="Proteomes" id="UP000298663">
    <property type="component" value="Unassembled WGS sequence"/>
</dbReference>
<evidence type="ECO:0000313" key="2">
    <source>
        <dbReference type="EMBL" id="TKR77633.1"/>
    </source>
</evidence>
<protein>
    <recommendedName>
        <fullName evidence="4">Secreted protein</fullName>
    </recommendedName>
</protein>
<name>A0A4U5N5V9_STECR</name>
<evidence type="ECO:0000313" key="3">
    <source>
        <dbReference type="Proteomes" id="UP000298663"/>
    </source>
</evidence>
<accession>A0A4U5N5V9</accession>
<sequence>MTFCCSLLAAFLVSVLVASANGKRDLAELLRESGLSGDMPGFFGRESPSRRIYPFSYNALQQQSIPPMGIFNTNFAPPYATNLLGMNGVGNGYPSVFGRMMTPQMMNNFQDSRFLALMNRANTFPLAHHPPHSSGRGLPDDGWNEWGMWSVCSPIDGFQVRTRSCLHDGHAGCVGRALQKRRCGHSRSY</sequence>
<reference evidence="2 3" key="1">
    <citation type="journal article" date="2015" name="Genome Biol.">
        <title>Comparative genomics of Steinernema reveals deeply conserved gene regulatory networks.</title>
        <authorList>
            <person name="Dillman A.R."/>
            <person name="Macchietto M."/>
            <person name="Porter C.F."/>
            <person name="Rogers A."/>
            <person name="Williams B."/>
            <person name="Antoshechkin I."/>
            <person name="Lee M.M."/>
            <person name="Goodwin Z."/>
            <person name="Lu X."/>
            <person name="Lewis E.E."/>
            <person name="Goodrich-Blair H."/>
            <person name="Stock S.P."/>
            <person name="Adams B.J."/>
            <person name="Sternberg P.W."/>
            <person name="Mortazavi A."/>
        </authorList>
    </citation>
    <scope>NUCLEOTIDE SEQUENCE [LARGE SCALE GENOMIC DNA]</scope>
    <source>
        <strain evidence="2 3">ALL</strain>
    </source>
</reference>
<evidence type="ECO:0000256" key="1">
    <source>
        <dbReference type="SAM" id="SignalP"/>
    </source>
</evidence>
<keyword evidence="3" id="KW-1185">Reference proteome</keyword>
<dbReference type="InterPro" id="IPR000884">
    <property type="entry name" value="TSP1_rpt"/>
</dbReference>
<comment type="caution">
    <text evidence="2">The sequence shown here is derived from an EMBL/GenBank/DDBJ whole genome shotgun (WGS) entry which is preliminary data.</text>
</comment>
<reference evidence="2 3" key="2">
    <citation type="journal article" date="2019" name="G3 (Bethesda)">
        <title>Hybrid Assembly of the Genome of the Entomopathogenic Nematode Steinernema carpocapsae Identifies the X-Chromosome.</title>
        <authorList>
            <person name="Serra L."/>
            <person name="Macchietto M."/>
            <person name="Macias-Munoz A."/>
            <person name="McGill C.J."/>
            <person name="Rodriguez I.M."/>
            <person name="Rodriguez B."/>
            <person name="Murad R."/>
            <person name="Mortazavi A."/>
        </authorList>
    </citation>
    <scope>NUCLEOTIDE SEQUENCE [LARGE SCALE GENOMIC DNA]</scope>
    <source>
        <strain evidence="2 3">ALL</strain>
    </source>
</reference>
<gene>
    <name evidence="2" type="ORF">L596_018567</name>
</gene>
<evidence type="ECO:0008006" key="4">
    <source>
        <dbReference type="Google" id="ProtNLM"/>
    </source>
</evidence>